<sequence>MRARKLGLALATAILAGTGIGATGAVSAHAATAPTITRDECTAAGGQVTTIPYGGTVCTLPDGTRQTIT</sequence>
<evidence type="ECO:0000313" key="2">
    <source>
        <dbReference type="EMBL" id="MDK9499660.1"/>
    </source>
</evidence>
<organism evidence="2 3">
    <name type="scientific">Streptomyces katrae</name>
    <dbReference type="NCBI Taxonomy" id="68223"/>
    <lineage>
        <taxon>Bacteria</taxon>
        <taxon>Bacillati</taxon>
        <taxon>Actinomycetota</taxon>
        <taxon>Actinomycetes</taxon>
        <taxon>Kitasatosporales</taxon>
        <taxon>Streptomycetaceae</taxon>
        <taxon>Streptomyces</taxon>
    </lineage>
</organism>
<feature type="signal peptide" evidence="1">
    <location>
        <begin position="1"/>
        <end position="30"/>
    </location>
</feature>
<evidence type="ECO:0000256" key="1">
    <source>
        <dbReference type="SAM" id="SignalP"/>
    </source>
</evidence>
<feature type="chain" id="PRO_5045801499" evidence="1">
    <location>
        <begin position="31"/>
        <end position="69"/>
    </location>
</feature>
<dbReference type="EMBL" id="JASITI010000047">
    <property type="protein sequence ID" value="MDK9499660.1"/>
    <property type="molecule type" value="Genomic_DNA"/>
</dbReference>
<name>A0ABT7H196_9ACTN</name>
<protein>
    <submittedName>
        <fullName evidence="2">Uncharacterized protein</fullName>
    </submittedName>
</protein>
<keyword evidence="3" id="KW-1185">Reference proteome</keyword>
<comment type="caution">
    <text evidence="2">The sequence shown here is derived from an EMBL/GenBank/DDBJ whole genome shotgun (WGS) entry which is preliminary data.</text>
</comment>
<accession>A0ABT7H196</accession>
<keyword evidence="1" id="KW-0732">Signal</keyword>
<dbReference type="Proteomes" id="UP001223390">
    <property type="component" value="Unassembled WGS sequence"/>
</dbReference>
<dbReference type="RefSeq" id="WP_125817470.1">
    <property type="nucleotide sequence ID" value="NZ_JASITI010000047.1"/>
</dbReference>
<proteinExistence type="predicted"/>
<gene>
    <name evidence="2" type="ORF">QEZ40_005089</name>
</gene>
<reference evidence="2 3" key="1">
    <citation type="submission" date="2023-05" db="EMBL/GenBank/DDBJ databases">
        <title>Sequencing and Assembly of Streptomyces sp. NP73.</title>
        <authorList>
            <person name="Konwar A.N."/>
            <person name="Saikia K."/>
            <person name="Thakur D."/>
        </authorList>
    </citation>
    <scope>NUCLEOTIDE SEQUENCE [LARGE SCALE GENOMIC DNA]</scope>
    <source>
        <strain evidence="2 3">NP73</strain>
    </source>
</reference>
<evidence type="ECO:0000313" key="3">
    <source>
        <dbReference type="Proteomes" id="UP001223390"/>
    </source>
</evidence>